<dbReference type="EMBL" id="BTGU01000044">
    <property type="protein sequence ID" value="GMN52963.1"/>
    <property type="molecule type" value="Genomic_DNA"/>
</dbReference>
<gene>
    <name evidence="1" type="ORF">TIFTF001_022108</name>
</gene>
<reference evidence="1" key="1">
    <citation type="submission" date="2023-07" db="EMBL/GenBank/DDBJ databases">
        <title>draft genome sequence of fig (Ficus carica).</title>
        <authorList>
            <person name="Takahashi T."/>
            <person name="Nishimura K."/>
        </authorList>
    </citation>
    <scope>NUCLEOTIDE SEQUENCE</scope>
</reference>
<comment type="caution">
    <text evidence="1">The sequence shown here is derived from an EMBL/GenBank/DDBJ whole genome shotgun (WGS) entry which is preliminary data.</text>
</comment>
<dbReference type="Proteomes" id="UP001187192">
    <property type="component" value="Unassembled WGS sequence"/>
</dbReference>
<sequence>MTHSLWRQMLVGDRPMNGDRNGVTDMWCTPFISLCNLQLRQTEFSTTKLDLGRPMWNGQVHVNAWLVWNPTKPERV</sequence>
<evidence type="ECO:0000313" key="1">
    <source>
        <dbReference type="EMBL" id="GMN52963.1"/>
    </source>
</evidence>
<dbReference type="Gramene" id="FCD_00010609-RA">
    <property type="protein sequence ID" value="FCD_00010609-RA:cds"/>
    <property type="gene ID" value="FCD_00010609"/>
</dbReference>
<protein>
    <submittedName>
        <fullName evidence="1">Uncharacterized protein</fullName>
    </submittedName>
</protein>
<organism evidence="1 2">
    <name type="scientific">Ficus carica</name>
    <name type="common">Common fig</name>
    <dbReference type="NCBI Taxonomy" id="3494"/>
    <lineage>
        <taxon>Eukaryota</taxon>
        <taxon>Viridiplantae</taxon>
        <taxon>Streptophyta</taxon>
        <taxon>Embryophyta</taxon>
        <taxon>Tracheophyta</taxon>
        <taxon>Spermatophyta</taxon>
        <taxon>Magnoliopsida</taxon>
        <taxon>eudicotyledons</taxon>
        <taxon>Gunneridae</taxon>
        <taxon>Pentapetalae</taxon>
        <taxon>rosids</taxon>
        <taxon>fabids</taxon>
        <taxon>Rosales</taxon>
        <taxon>Moraceae</taxon>
        <taxon>Ficeae</taxon>
        <taxon>Ficus</taxon>
    </lineage>
</organism>
<dbReference type="AlphaFoldDB" id="A0AA88ATA0"/>
<proteinExistence type="predicted"/>
<name>A0AA88ATA0_FICCA</name>
<keyword evidence="2" id="KW-1185">Reference proteome</keyword>
<accession>A0AA88ATA0</accession>
<evidence type="ECO:0000313" key="2">
    <source>
        <dbReference type="Proteomes" id="UP001187192"/>
    </source>
</evidence>